<dbReference type="EMBL" id="GECZ01018379">
    <property type="protein sequence ID" value="JAS51390.1"/>
    <property type="molecule type" value="Transcribed_RNA"/>
</dbReference>
<gene>
    <name evidence="1" type="ORF">g.10121</name>
</gene>
<sequence>MADINILSNLKDEIFSVVEDDQISDLRVIGQEENGLLIFAWIEEENSKETQVIGTYDRLNKQVHVLHKLQYNKSCNVIQATVNFAKSIIVYVTKTSMEDDENKTDTPTFDYHAFIHTLVDGVAHTKSLEIHKPQQIMAQFLFKKKPNRQEKLLVFIHQDSVTLYQVELPEADGSEKEPVKVTVSEQVLKSFTWAQWDAGNQCLYYIHYRKPPQAVEGEPEGDGQSMPILSTLQFHDELPHETVLNIPLNLPQLAPTVTSPCGVYEDDPVPLRIHDCSLDLTIVADHRGVVCICHHYLYQPVKPPMCDKAMDASNTVHFAYSVTMLHHGRVVHSVVPGVPWNSAASMRPSFIMHGEQHMIVMAPGIFLHLLDIGPHHEPCCHIVLDNAMQTESLRLTPLLDGSGHLLELTSLEVVELQVAPRAMVDAYINTDMAVENRLAILHYFIVHLAEMDLVTELIMPLAEKSMDPNVAKILQEVLIGGSYASVLRSLPSDALTLVDLLPLTTWNSNATVEVKLSAQFTLSLSQECLWNPAVMLLSPQQRLVPYRGDMWTRLWDYLSEHAEVVRFRPTTVADKLMVSLVCYQPEALSRCSTPLSPGGMTSVGVGNIPELSGGR</sequence>
<organism evidence="1">
    <name type="scientific">Cuerna arida</name>
    <dbReference type="NCBI Taxonomy" id="1464854"/>
    <lineage>
        <taxon>Eukaryota</taxon>
        <taxon>Metazoa</taxon>
        <taxon>Ecdysozoa</taxon>
        <taxon>Arthropoda</taxon>
        <taxon>Hexapoda</taxon>
        <taxon>Insecta</taxon>
        <taxon>Pterygota</taxon>
        <taxon>Neoptera</taxon>
        <taxon>Paraneoptera</taxon>
        <taxon>Hemiptera</taxon>
        <taxon>Auchenorrhyncha</taxon>
        <taxon>Membracoidea</taxon>
        <taxon>Cicadellidae</taxon>
        <taxon>Cicadellinae</taxon>
        <taxon>Proconiini</taxon>
        <taxon>Cuerna</taxon>
    </lineage>
</organism>
<dbReference type="InterPro" id="IPR026172">
    <property type="entry name" value="GSAP_fam"/>
</dbReference>
<name>A0A1B6FMH6_9HEMI</name>
<reference evidence="1" key="1">
    <citation type="submission" date="2015-11" db="EMBL/GenBank/DDBJ databases">
        <title>De novo transcriptome assembly of four potential Pierce s Disease insect vectors from Arizona vineyards.</title>
        <authorList>
            <person name="Tassone E.E."/>
        </authorList>
    </citation>
    <scope>NUCLEOTIDE SEQUENCE</scope>
</reference>
<evidence type="ECO:0008006" key="2">
    <source>
        <dbReference type="Google" id="ProtNLM"/>
    </source>
</evidence>
<protein>
    <recommendedName>
        <fullName evidence="2">Gamma-secretase-activating protein C-terminal domain-containing protein</fullName>
    </recommendedName>
</protein>
<feature type="non-terminal residue" evidence="1">
    <location>
        <position position="615"/>
    </location>
</feature>
<dbReference type="PANTHER" id="PTHR13630:SF1">
    <property type="entry name" value="GAMMA-SECRETASE-ACTIVATING PROTEIN"/>
    <property type="match status" value="1"/>
</dbReference>
<accession>A0A1B6FMH6</accession>
<dbReference type="GO" id="GO:1902004">
    <property type="term" value="P:positive regulation of amyloid-beta formation"/>
    <property type="evidence" value="ECO:0007669"/>
    <property type="project" value="TreeGrafter"/>
</dbReference>
<evidence type="ECO:0000313" key="1">
    <source>
        <dbReference type="EMBL" id="JAS51390.1"/>
    </source>
</evidence>
<proteinExistence type="predicted"/>
<dbReference type="PANTHER" id="PTHR13630">
    <property type="entry name" value="GAMMA-SECRETASE-ACTIVATING PROTEIN"/>
    <property type="match status" value="1"/>
</dbReference>
<dbReference type="GO" id="GO:0005802">
    <property type="term" value="C:trans-Golgi network"/>
    <property type="evidence" value="ECO:0007669"/>
    <property type="project" value="TreeGrafter"/>
</dbReference>
<dbReference type="AlphaFoldDB" id="A0A1B6FMH6"/>